<keyword evidence="15" id="KW-0325">Glycoprotein</keyword>
<evidence type="ECO:0000256" key="8">
    <source>
        <dbReference type="ARBA" id="ARBA00022777"/>
    </source>
</evidence>
<dbReference type="FunFam" id="2.60.40.10:FF:000016">
    <property type="entry name" value="Fibroblast growth factor receptor"/>
    <property type="match status" value="1"/>
</dbReference>
<evidence type="ECO:0000256" key="9">
    <source>
        <dbReference type="ARBA" id="ARBA00022840"/>
    </source>
</evidence>
<evidence type="ECO:0000256" key="3">
    <source>
        <dbReference type="ARBA" id="ARBA00022679"/>
    </source>
</evidence>
<evidence type="ECO:0000313" key="28">
    <source>
        <dbReference type="EMBL" id="ABO92762.1"/>
    </source>
</evidence>
<evidence type="ECO:0000256" key="10">
    <source>
        <dbReference type="ARBA" id="ARBA00022989"/>
    </source>
</evidence>
<feature type="binding site" evidence="20 22">
    <location>
        <position position="530"/>
    </location>
    <ligand>
        <name>ATP</name>
        <dbReference type="ChEBI" id="CHEBI:30616"/>
    </ligand>
</feature>
<feature type="region of interest" description="Disordered" evidence="23">
    <location>
        <begin position="787"/>
        <end position="815"/>
    </location>
</feature>
<dbReference type="PROSITE" id="PS50835">
    <property type="entry name" value="IG_LIKE"/>
    <property type="match status" value="3"/>
</dbReference>
<dbReference type="SMART" id="SM00408">
    <property type="entry name" value="IGc2"/>
    <property type="match status" value="3"/>
</dbReference>
<keyword evidence="5 25" id="KW-0732">Signal</keyword>
<feature type="disulfide bond" evidence="21">
    <location>
        <begin position="263"/>
        <end position="337"/>
    </location>
</feature>
<feature type="compositionally biased region" description="Low complexity" evidence="23">
    <location>
        <begin position="794"/>
        <end position="814"/>
    </location>
</feature>
<dbReference type="InterPro" id="IPR008266">
    <property type="entry name" value="Tyr_kinase_AS"/>
</dbReference>
<comment type="subcellular location">
    <subcellularLocation>
        <location evidence="1">Membrane</location>
        <topology evidence="1">Single-pass membrane protein</topology>
    </subcellularLocation>
</comment>
<feature type="binding site" evidence="20">
    <location>
        <begin position="578"/>
        <end position="580"/>
    </location>
    <ligand>
        <name>ATP</name>
        <dbReference type="ChEBI" id="CHEBI:30616"/>
    </ligand>
</feature>
<dbReference type="GO" id="GO:0005524">
    <property type="term" value="F:ATP binding"/>
    <property type="evidence" value="ECO:0007669"/>
    <property type="project" value="UniProtKB-UniRule"/>
</dbReference>
<dbReference type="EC" id="2.7.10.1" evidence="18"/>
<dbReference type="FunFam" id="2.60.40.10:FF:001689">
    <property type="entry name" value="Myoblast growth factor receptor egl-15"/>
    <property type="match status" value="1"/>
</dbReference>
<feature type="binding site" evidence="20">
    <location>
        <position position="584"/>
    </location>
    <ligand>
        <name>ATP</name>
        <dbReference type="ChEBI" id="CHEBI:30616"/>
    </ligand>
</feature>
<feature type="domain" description="Ig-like" evidence="27">
    <location>
        <begin position="141"/>
        <end position="234"/>
    </location>
</feature>
<dbReference type="GO" id="GO:0008284">
    <property type="term" value="P:positive regulation of cell population proliferation"/>
    <property type="evidence" value="ECO:0007669"/>
    <property type="project" value="InterPro"/>
</dbReference>
<dbReference type="Gene3D" id="2.60.40.10">
    <property type="entry name" value="Immunoglobulins"/>
    <property type="match status" value="3"/>
</dbReference>
<keyword evidence="2" id="KW-0597">Phosphoprotein</keyword>
<evidence type="ECO:0000256" key="15">
    <source>
        <dbReference type="ARBA" id="ARBA00023180"/>
    </source>
</evidence>
<comment type="similarity">
    <text evidence="18">Belongs to the protein kinase superfamily. Tyr protein kinase family. Fibroblast growth factor receptor subfamily.</text>
</comment>
<feature type="disulfide bond" evidence="21">
    <location>
        <begin position="57"/>
        <end position="109"/>
    </location>
</feature>
<dbReference type="InterPro" id="IPR036179">
    <property type="entry name" value="Ig-like_dom_sf"/>
</dbReference>
<evidence type="ECO:0000259" key="27">
    <source>
        <dbReference type="PROSITE" id="PS50835"/>
    </source>
</evidence>
<dbReference type="InterPro" id="IPR050122">
    <property type="entry name" value="RTK"/>
</dbReference>
<dbReference type="GO" id="GO:0005007">
    <property type="term" value="F:fibroblast growth factor receptor activity"/>
    <property type="evidence" value="ECO:0007669"/>
    <property type="project" value="InterPro"/>
</dbReference>
<dbReference type="RefSeq" id="XP_048585038.1">
    <property type="nucleotide sequence ID" value="XM_048729081.1"/>
</dbReference>
<dbReference type="OrthoDB" id="5984265at2759"/>
<evidence type="ECO:0000256" key="23">
    <source>
        <dbReference type="SAM" id="MobiDB-lite"/>
    </source>
</evidence>
<dbReference type="InterPro" id="IPR007110">
    <property type="entry name" value="Ig-like_dom"/>
</dbReference>
<name>B2WR85_NEMVE</name>
<feature type="domain" description="Ig-like" evidence="27">
    <location>
        <begin position="35"/>
        <end position="125"/>
    </location>
</feature>
<dbReference type="Pfam" id="PF07679">
    <property type="entry name" value="I-set"/>
    <property type="match status" value="2"/>
</dbReference>
<comment type="catalytic activity">
    <reaction evidence="17 18">
        <text>L-tyrosyl-[protein] + ATP = O-phospho-L-tyrosyl-[protein] + ADP + H(+)</text>
        <dbReference type="Rhea" id="RHEA:10596"/>
        <dbReference type="Rhea" id="RHEA-COMP:10136"/>
        <dbReference type="Rhea" id="RHEA-COMP:20101"/>
        <dbReference type="ChEBI" id="CHEBI:15378"/>
        <dbReference type="ChEBI" id="CHEBI:30616"/>
        <dbReference type="ChEBI" id="CHEBI:46858"/>
        <dbReference type="ChEBI" id="CHEBI:61978"/>
        <dbReference type="ChEBI" id="CHEBI:456216"/>
        <dbReference type="EC" id="2.7.10.1"/>
    </reaction>
</comment>
<feature type="disulfide bond" evidence="21">
    <location>
        <begin position="167"/>
        <end position="218"/>
    </location>
</feature>
<dbReference type="PIRSF" id="PIRSF000628">
    <property type="entry name" value="FGFR"/>
    <property type="match status" value="1"/>
</dbReference>
<dbReference type="InterPro" id="IPR013098">
    <property type="entry name" value="Ig_I-set"/>
</dbReference>
<feature type="binding site" evidence="20">
    <location>
        <begin position="502"/>
        <end position="508"/>
    </location>
    <ligand>
        <name>ATP</name>
        <dbReference type="ChEBI" id="CHEBI:30616"/>
    </ligand>
</feature>
<dbReference type="GeneID" id="5521468"/>
<evidence type="ECO:0000256" key="20">
    <source>
        <dbReference type="PIRSR" id="PIRSR000628-2"/>
    </source>
</evidence>
<evidence type="ECO:0000256" key="24">
    <source>
        <dbReference type="SAM" id="Phobius"/>
    </source>
</evidence>
<keyword evidence="3 18" id="KW-0808">Transferase</keyword>
<keyword evidence="9 18" id="KW-0067">ATP-binding</keyword>
<dbReference type="Gene3D" id="3.30.200.20">
    <property type="entry name" value="Phosphorylase Kinase, domain 1"/>
    <property type="match status" value="1"/>
</dbReference>
<dbReference type="SMART" id="SM00409">
    <property type="entry name" value="IG"/>
    <property type="match status" value="3"/>
</dbReference>
<dbReference type="SMR" id="B2WR85"/>
<feature type="transmembrane region" description="Helical" evidence="24">
    <location>
        <begin position="392"/>
        <end position="415"/>
    </location>
</feature>
<dbReference type="PANTHER" id="PTHR24416:SF550">
    <property type="entry name" value="FIBROBLAST GROWTH FACTOR RECEPTOR HOMOLOG 1-RELATED"/>
    <property type="match status" value="1"/>
</dbReference>
<dbReference type="PROSITE" id="PS00107">
    <property type="entry name" value="PROTEIN_KINASE_ATP"/>
    <property type="match status" value="1"/>
</dbReference>
<evidence type="ECO:0000256" key="18">
    <source>
        <dbReference type="PIRNR" id="PIRNR000628"/>
    </source>
</evidence>
<keyword evidence="14 18" id="KW-0675">Receptor</keyword>
<dbReference type="AlphaFoldDB" id="B2WR85"/>
<organism evidence="28">
    <name type="scientific">Nematostella vectensis</name>
    <name type="common">Starlet sea anemone</name>
    <dbReference type="NCBI Taxonomy" id="45351"/>
    <lineage>
        <taxon>Eukaryota</taxon>
        <taxon>Metazoa</taxon>
        <taxon>Cnidaria</taxon>
        <taxon>Anthozoa</taxon>
        <taxon>Hexacorallia</taxon>
        <taxon>Actiniaria</taxon>
        <taxon>Edwardsiidae</taxon>
        <taxon>Nematostella</taxon>
    </lineage>
</organism>
<dbReference type="Gene3D" id="1.10.510.10">
    <property type="entry name" value="Transferase(Phosphotransferase) domain 1"/>
    <property type="match status" value="1"/>
</dbReference>
<evidence type="ECO:0000256" key="6">
    <source>
        <dbReference type="ARBA" id="ARBA00022737"/>
    </source>
</evidence>
<dbReference type="Pfam" id="PF07714">
    <property type="entry name" value="PK_Tyr_Ser-Thr"/>
    <property type="match status" value="1"/>
</dbReference>
<feature type="active site" description="Proton acceptor" evidence="19">
    <location>
        <position position="638"/>
    </location>
</feature>
<evidence type="ECO:0000259" key="26">
    <source>
        <dbReference type="PROSITE" id="PS50011"/>
    </source>
</evidence>
<dbReference type="InterPro" id="IPR000719">
    <property type="entry name" value="Prot_kinase_dom"/>
</dbReference>
<keyword evidence="11 18" id="KW-0472">Membrane</keyword>
<evidence type="ECO:0000256" key="7">
    <source>
        <dbReference type="ARBA" id="ARBA00022741"/>
    </source>
</evidence>
<evidence type="ECO:0000256" key="1">
    <source>
        <dbReference type="ARBA" id="ARBA00004167"/>
    </source>
</evidence>
<feature type="binding site" evidence="20">
    <location>
        <position position="642"/>
    </location>
    <ligand>
        <name>ATP</name>
        <dbReference type="ChEBI" id="CHEBI:30616"/>
    </ligand>
</feature>
<dbReference type="Pfam" id="PF13927">
    <property type="entry name" value="Ig_3"/>
    <property type="match status" value="1"/>
</dbReference>
<sequence>MFSQGARRFTGGVLLAALLALITERSTAEPTCSVPMFRGAPANSTIQAAGTDVKLVCQVLDQKDVFTDYIWYKDGKKMSVSHSSRMRIKRLRYLKIKNLDKEDSGRYTCVAKRPCGEISANITLTVDSPTLHPGNQTRAPPTFTVSKLKREKTLIAMPVGNSLKLDCSADGKPRPTVVWLKNGKPFLKRDGVELSLRPYQYVLSMRDAVPSDDGRYTCNVSNALGWINHTYTVDVRERVRAKPVLQPIANVTVLSGENATLECKAMSDSMPHFQWIRWFTARVNGSSNETTLRFEVVKQTPHSDHILRPKSEHRFAFHGVKLTLFNVSKEDEGKYTCLVGNAVGYNAENGYLIVKDQFSTTSTVIDTQAELTITPHMIEATRPRNDGVTKKIVIIVVVVSVIALVIFIFIAYGCYVKHKMGPKTKQNIQYTTANIEPASPFQRNHSMRTSTSSYGSTVPLLARERSMRSRLGSNLSQVSEIELPLDEEWELDRSQISLLGILGEGAFGRVVKADAIGLPNMPYRCNVAVKMLKEDATEHELADLVSEMEVMKTIGQHVNIINLIGACTQKGPLFVVVEYASQGNLRQFLRARRPIPEYANPLTEPPREKLKLVDLVSFSYQVARGMEYLESKKCIHRDLAARNVLVSDNHVIKIADFGLARDIHDIDYYRKTTDGRLPVKWMALEALFDRVYTAQSDVWAYGILMWEIVTFGGSPYPGIPLWKLFELLKEGYRMEQPVNCQDDVYALMLRCWHENPNQRPTFAEIVKEMDAKLTALSEQEYLDLTSPLSNPVAPIETPPSSESSPTPRESLSSSVFESTDNIWTSMNNHEPKHGPHCRGSHTTNVDTNEVTYSCSCRENTDQRDSGVGLEGSSREVVIEGKKSVYFRPALQSDV</sequence>
<evidence type="ECO:0000256" key="16">
    <source>
        <dbReference type="ARBA" id="ARBA00023319"/>
    </source>
</evidence>
<keyword evidence="12 18" id="KW-0829">Tyrosine-protein kinase</keyword>
<dbReference type="InterPro" id="IPR013783">
    <property type="entry name" value="Ig-like_fold"/>
</dbReference>
<keyword evidence="8 18" id="KW-0418">Kinase</keyword>
<evidence type="ECO:0000256" key="12">
    <source>
        <dbReference type="ARBA" id="ARBA00023137"/>
    </source>
</evidence>
<dbReference type="InterPro" id="IPR003598">
    <property type="entry name" value="Ig_sub2"/>
</dbReference>
<dbReference type="InterPro" id="IPR020635">
    <property type="entry name" value="Tyr_kinase_cat_dom"/>
</dbReference>
<proteinExistence type="evidence at transcript level"/>
<dbReference type="EMBL" id="EF173462">
    <property type="protein sequence ID" value="ABO92762.1"/>
    <property type="molecule type" value="mRNA"/>
</dbReference>
<keyword evidence="16" id="KW-0393">Immunoglobulin domain</keyword>
<dbReference type="GO" id="GO:0016020">
    <property type="term" value="C:membrane"/>
    <property type="evidence" value="ECO:0007669"/>
    <property type="project" value="UniProtKB-SubCell"/>
</dbReference>
<evidence type="ECO:0000256" key="19">
    <source>
        <dbReference type="PIRSR" id="PIRSR000628-1"/>
    </source>
</evidence>
<dbReference type="InterPro" id="IPR017441">
    <property type="entry name" value="Protein_kinase_ATP_BS"/>
</dbReference>
<dbReference type="SMART" id="SM00406">
    <property type="entry name" value="IGv"/>
    <property type="match status" value="3"/>
</dbReference>
<feature type="domain" description="Ig-like" evidence="27">
    <location>
        <begin position="243"/>
        <end position="359"/>
    </location>
</feature>
<evidence type="ECO:0000256" key="22">
    <source>
        <dbReference type="PROSITE-ProRule" id="PRU10141"/>
    </source>
</evidence>
<feature type="signal peptide" evidence="25">
    <location>
        <begin position="1"/>
        <end position="28"/>
    </location>
</feature>
<evidence type="ECO:0000256" key="21">
    <source>
        <dbReference type="PIRSR" id="PIRSR000628-3"/>
    </source>
</evidence>
<dbReference type="InterPro" id="IPR013106">
    <property type="entry name" value="Ig_V-set"/>
</dbReference>
<dbReference type="PRINTS" id="PR00109">
    <property type="entry name" value="TYRKINASE"/>
</dbReference>
<evidence type="ECO:0000256" key="5">
    <source>
        <dbReference type="ARBA" id="ARBA00022729"/>
    </source>
</evidence>
<dbReference type="SMART" id="SM00219">
    <property type="entry name" value="TyrKc"/>
    <property type="match status" value="1"/>
</dbReference>
<dbReference type="SUPFAM" id="SSF48726">
    <property type="entry name" value="Immunoglobulin"/>
    <property type="match status" value="3"/>
</dbReference>
<evidence type="ECO:0000256" key="17">
    <source>
        <dbReference type="ARBA" id="ARBA00051243"/>
    </source>
</evidence>
<evidence type="ECO:0000256" key="11">
    <source>
        <dbReference type="ARBA" id="ARBA00023136"/>
    </source>
</evidence>
<dbReference type="FunFam" id="1.10.510.10:FF:000007">
    <property type="entry name" value="Fibroblast growth factor receptor"/>
    <property type="match status" value="1"/>
</dbReference>
<dbReference type="InterPro" id="IPR016248">
    <property type="entry name" value="FGF_rcpt_fam"/>
</dbReference>
<dbReference type="SUPFAM" id="SSF56112">
    <property type="entry name" value="Protein kinase-like (PK-like)"/>
    <property type="match status" value="1"/>
</dbReference>
<keyword evidence="4 24" id="KW-0812">Transmembrane</keyword>
<keyword evidence="7 18" id="KW-0547">Nucleotide-binding</keyword>
<evidence type="ECO:0000256" key="2">
    <source>
        <dbReference type="ARBA" id="ARBA00022553"/>
    </source>
</evidence>
<feature type="binding site" evidence="20">
    <location>
        <position position="656"/>
    </location>
    <ligand>
        <name>ATP</name>
        <dbReference type="ChEBI" id="CHEBI:30616"/>
    </ligand>
</feature>
<accession>B2WR85</accession>
<dbReference type="KEGG" id="nve:5521468"/>
<dbReference type="CDD" id="cd05053">
    <property type="entry name" value="PTKc_FGFR"/>
    <property type="match status" value="1"/>
</dbReference>
<evidence type="ECO:0000256" key="14">
    <source>
        <dbReference type="ARBA" id="ARBA00023170"/>
    </source>
</evidence>
<dbReference type="InterPro" id="IPR003599">
    <property type="entry name" value="Ig_sub"/>
</dbReference>
<reference evidence="28" key="1">
    <citation type="journal article" date="2008" name="Development">
        <title>FGF signalling controls formation of the apical sensory organ in the cnidarian Nematostella vectensis.</title>
        <authorList>
            <person name="Rentzsch F."/>
            <person name="Fritzenwanker J.H."/>
            <person name="Scholz C.B."/>
            <person name="Technau U."/>
        </authorList>
    </citation>
    <scope>NUCLEOTIDE SEQUENCE</scope>
</reference>
<keyword evidence="13 21" id="KW-1015">Disulfide bond</keyword>
<dbReference type="FunFam" id="3.30.200.20:FF:000619">
    <property type="entry name" value="macrophage colony-stimulating factor 1 receptor isoform X2"/>
    <property type="match status" value="1"/>
</dbReference>
<dbReference type="InterPro" id="IPR001245">
    <property type="entry name" value="Ser-Thr/Tyr_kinase_cat_dom"/>
</dbReference>
<evidence type="ECO:0000256" key="4">
    <source>
        <dbReference type="ARBA" id="ARBA00022692"/>
    </source>
</evidence>
<dbReference type="PROSITE" id="PS50011">
    <property type="entry name" value="PROTEIN_KINASE_DOM"/>
    <property type="match status" value="1"/>
</dbReference>
<dbReference type="InterPro" id="IPR011009">
    <property type="entry name" value="Kinase-like_dom_sf"/>
</dbReference>
<keyword evidence="10 24" id="KW-1133">Transmembrane helix</keyword>
<feature type="chain" id="PRO_5002784972" description="Fibroblast growth factor receptor" evidence="25">
    <location>
        <begin position="29"/>
        <end position="894"/>
    </location>
</feature>
<evidence type="ECO:0000256" key="25">
    <source>
        <dbReference type="SAM" id="SignalP"/>
    </source>
</evidence>
<dbReference type="RefSeq" id="XP_032222524.1">
    <property type="nucleotide sequence ID" value="XM_032366633.2"/>
</dbReference>
<keyword evidence="6" id="KW-0677">Repeat</keyword>
<protein>
    <recommendedName>
        <fullName evidence="18">Fibroblast growth factor receptor</fullName>
        <ecNumber evidence="18">2.7.10.1</ecNumber>
    </recommendedName>
</protein>
<evidence type="ECO:0000256" key="13">
    <source>
        <dbReference type="ARBA" id="ARBA00023157"/>
    </source>
</evidence>
<dbReference type="RefSeq" id="XP_032222526.1">
    <property type="nucleotide sequence ID" value="XM_032366635.2"/>
</dbReference>
<dbReference type="PANTHER" id="PTHR24416">
    <property type="entry name" value="TYROSINE-PROTEIN KINASE RECEPTOR"/>
    <property type="match status" value="1"/>
</dbReference>
<dbReference type="PROSITE" id="PS00109">
    <property type="entry name" value="PROTEIN_KINASE_TYR"/>
    <property type="match status" value="1"/>
</dbReference>
<feature type="domain" description="Protein kinase" evidence="26">
    <location>
        <begin position="496"/>
        <end position="782"/>
    </location>
</feature>